<reference evidence="5" key="1">
    <citation type="submission" date="2020-05" db="EMBL/GenBank/DDBJ databases">
        <title>Phylogenomic resolution of chytrid fungi.</title>
        <authorList>
            <person name="Stajich J.E."/>
            <person name="Amses K."/>
            <person name="Simmons R."/>
            <person name="Seto K."/>
            <person name="Myers J."/>
            <person name="Bonds A."/>
            <person name="Quandt C.A."/>
            <person name="Barry K."/>
            <person name="Liu P."/>
            <person name="Grigoriev I."/>
            <person name="Longcore J.E."/>
            <person name="James T.Y."/>
        </authorList>
    </citation>
    <scope>NUCLEOTIDE SEQUENCE</scope>
    <source>
        <strain evidence="5">JEL0379</strain>
    </source>
</reference>
<keyword evidence="2" id="KW-0808">Transferase</keyword>
<evidence type="ECO:0000256" key="4">
    <source>
        <dbReference type="SAM" id="MobiDB-lite"/>
    </source>
</evidence>
<evidence type="ECO:0000313" key="6">
    <source>
        <dbReference type="Proteomes" id="UP001212152"/>
    </source>
</evidence>
<keyword evidence="3" id="KW-0949">S-adenosyl-L-methionine</keyword>
<feature type="compositionally biased region" description="Polar residues" evidence="4">
    <location>
        <begin position="524"/>
        <end position="536"/>
    </location>
</feature>
<keyword evidence="1" id="KW-0489">Methyltransferase</keyword>
<feature type="compositionally biased region" description="Low complexity" evidence="4">
    <location>
        <begin position="570"/>
        <end position="580"/>
    </location>
</feature>
<comment type="caution">
    <text evidence="5">The sequence shown here is derived from an EMBL/GenBank/DDBJ whole genome shotgun (WGS) entry which is preliminary data.</text>
</comment>
<dbReference type="GO" id="GO:0008168">
    <property type="term" value="F:methyltransferase activity"/>
    <property type="evidence" value="ECO:0007669"/>
    <property type="project" value="UniProtKB-KW"/>
</dbReference>
<accession>A0AAD5TLM1</accession>
<feature type="binding site" evidence="3">
    <location>
        <position position="103"/>
    </location>
    <ligand>
        <name>S-adenosyl-L-methionine</name>
        <dbReference type="ChEBI" id="CHEBI:59789"/>
    </ligand>
</feature>
<feature type="compositionally biased region" description="Polar residues" evidence="4">
    <location>
        <begin position="604"/>
        <end position="614"/>
    </location>
</feature>
<evidence type="ECO:0000313" key="5">
    <source>
        <dbReference type="EMBL" id="KAJ3178295.1"/>
    </source>
</evidence>
<dbReference type="SUPFAM" id="SSF53335">
    <property type="entry name" value="S-adenosyl-L-methionine-dependent methyltransferases"/>
    <property type="match status" value="1"/>
</dbReference>
<feature type="region of interest" description="Disordered" evidence="4">
    <location>
        <begin position="319"/>
        <end position="593"/>
    </location>
</feature>
<organism evidence="5 6">
    <name type="scientific">Geranomyces variabilis</name>
    <dbReference type="NCBI Taxonomy" id="109894"/>
    <lineage>
        <taxon>Eukaryota</taxon>
        <taxon>Fungi</taxon>
        <taxon>Fungi incertae sedis</taxon>
        <taxon>Chytridiomycota</taxon>
        <taxon>Chytridiomycota incertae sedis</taxon>
        <taxon>Chytridiomycetes</taxon>
        <taxon>Spizellomycetales</taxon>
        <taxon>Powellomycetaceae</taxon>
        <taxon>Geranomyces</taxon>
    </lineage>
</organism>
<dbReference type="Gene3D" id="3.40.50.150">
    <property type="entry name" value="Vaccinia Virus protein VP39"/>
    <property type="match status" value="1"/>
</dbReference>
<feature type="compositionally biased region" description="Polar residues" evidence="4">
    <location>
        <begin position="465"/>
        <end position="477"/>
    </location>
</feature>
<dbReference type="Pfam" id="PF05971">
    <property type="entry name" value="Methyltransf_10"/>
    <property type="match status" value="1"/>
</dbReference>
<dbReference type="GO" id="GO:0005634">
    <property type="term" value="C:nucleus"/>
    <property type="evidence" value="ECO:0007669"/>
    <property type="project" value="TreeGrafter"/>
</dbReference>
<feature type="region of interest" description="Disordered" evidence="4">
    <location>
        <begin position="602"/>
        <end position="621"/>
    </location>
</feature>
<keyword evidence="6" id="KW-1185">Reference proteome</keyword>
<feature type="compositionally biased region" description="Basic residues" evidence="4">
    <location>
        <begin position="632"/>
        <end position="644"/>
    </location>
</feature>
<dbReference type="EMBL" id="JADGJQ010000027">
    <property type="protein sequence ID" value="KAJ3178295.1"/>
    <property type="molecule type" value="Genomic_DNA"/>
</dbReference>
<feature type="region of interest" description="Disordered" evidence="4">
    <location>
        <begin position="626"/>
        <end position="675"/>
    </location>
</feature>
<name>A0AAD5TLM1_9FUNG</name>
<sequence>MHERNPFNDRPNFAELARQYEHLAPYLRPNWQGVLSIDFKDAQALRELTYALLWTGFGLRLEIPLDMLCPPVPNRLDYVLTIEDLLAESGIPPGAPVHGIDIGTGASCIYALLACKRNEKWKMLGLDIEPRAIAYATSNVAQNELQSRITVCKNETDLILHKDLLDGFHPKRYDFTMCNPPFYESAEQIARSRAGKEAAPRAVCSGTSAEMVTEGGELGFILRILAESARPEMRRRVRWFTSLVGRKEDVASLEDAIRAVGGARWEVKSLRQGATVRWVISWTFIGLYEVLSDNEGDVKPTGYFGAAVKMIPRKVIRPPVARKARKPQVSLQPATAPPAPEQQPVVQETAKAETAFKPSAVSPEIDDDTSLPETLAVPAEPHPPHSERRSKKRKGDKPTTPTPSKSHGQKAVSPAVSASKIPTDSPPKRRSKKRKEDRSEASMPSGMASTELSTKHRSKKRKADLSSTYTLTNTSAAGDTGDSVVKSPASGDDATEEPVAKKYKKSGAGKAKLPPAPQPGAESTAEQANAEGSLTDSSERNGRSATKVGRRKAAKASAGAAELQDAVNKSSEFLPGSSSSLQERPLKKSERQLDAKLRDVAHTTAASNGATAEQSDATTLLDDATSATAGRAMKKQKMPSKRKKQSEQDKGLALEPCPAESAGRHMRQLASAAAKQKLRQRLRTLLGRQRANVVHLGTERRSL</sequence>
<evidence type="ECO:0008006" key="7">
    <source>
        <dbReference type="Google" id="ProtNLM"/>
    </source>
</evidence>
<dbReference type="PANTHER" id="PTHR13393:SF0">
    <property type="entry name" value="RNA N6-ADENOSINE-METHYLTRANSFERASE METTL16"/>
    <property type="match status" value="1"/>
</dbReference>
<evidence type="ECO:0000256" key="3">
    <source>
        <dbReference type="PIRSR" id="PIRSR037350-1"/>
    </source>
</evidence>
<dbReference type="CDD" id="cd02440">
    <property type="entry name" value="AdoMet_MTases"/>
    <property type="match status" value="1"/>
</dbReference>
<gene>
    <name evidence="5" type="ORF">HDU87_003607</name>
</gene>
<protein>
    <recommendedName>
        <fullName evidence="7">U6 small nuclear RNA (adenine-(43)-N(6))-methyltransferase</fullName>
    </recommendedName>
</protein>
<evidence type="ECO:0000256" key="1">
    <source>
        <dbReference type="ARBA" id="ARBA00022603"/>
    </source>
</evidence>
<dbReference type="Proteomes" id="UP001212152">
    <property type="component" value="Unassembled WGS sequence"/>
</dbReference>
<evidence type="ECO:0000256" key="2">
    <source>
        <dbReference type="ARBA" id="ARBA00022679"/>
    </source>
</evidence>
<proteinExistence type="predicted"/>
<feature type="binding site" evidence="3">
    <location>
        <position position="179"/>
    </location>
    <ligand>
        <name>S-adenosyl-L-methionine</name>
        <dbReference type="ChEBI" id="CHEBI:59789"/>
    </ligand>
</feature>
<dbReference type="InterPro" id="IPR029063">
    <property type="entry name" value="SAM-dependent_MTases_sf"/>
</dbReference>
<dbReference type="AlphaFoldDB" id="A0AAD5TLM1"/>
<dbReference type="GO" id="GO:0070475">
    <property type="term" value="P:rRNA base methylation"/>
    <property type="evidence" value="ECO:0007669"/>
    <property type="project" value="TreeGrafter"/>
</dbReference>
<feature type="binding site" evidence="3">
    <location>
        <position position="127"/>
    </location>
    <ligand>
        <name>S-adenosyl-L-methionine</name>
        <dbReference type="ChEBI" id="CHEBI:59789"/>
    </ligand>
</feature>
<feature type="compositionally biased region" description="Basic and acidic residues" evidence="4">
    <location>
        <begin position="584"/>
        <end position="593"/>
    </location>
</feature>
<feature type="binding site" evidence="3">
    <location>
        <position position="75"/>
    </location>
    <ligand>
        <name>S-adenosyl-L-methionine</name>
        <dbReference type="ChEBI" id="CHEBI:59789"/>
    </ligand>
</feature>
<dbReference type="PANTHER" id="PTHR13393">
    <property type="entry name" value="SAM-DEPENDENT METHYLTRANSFERASE"/>
    <property type="match status" value="1"/>
</dbReference>
<dbReference type="InterPro" id="IPR010286">
    <property type="entry name" value="METTL16/RlmF"/>
</dbReference>